<gene>
    <name evidence="2" type="ORF">PflQ2_4152</name>
</gene>
<dbReference type="Proteomes" id="UP000007289">
    <property type="component" value="Chromosome"/>
</dbReference>
<feature type="chain" id="PRO_5003747571" description="Lipoprotein" evidence="1">
    <location>
        <begin position="26"/>
        <end position="170"/>
    </location>
</feature>
<feature type="signal peptide" evidence="1">
    <location>
        <begin position="1"/>
        <end position="25"/>
    </location>
</feature>
<dbReference type="HOGENOM" id="CLU_1585089_0_0_6"/>
<comment type="caution">
    <text evidence="2">The sequence shown here is derived from an EMBL/GenBank/DDBJ whole genome shotgun (WGS) entry which is preliminary data.</text>
</comment>
<accession>J2F1Z8</accession>
<reference evidence="2" key="1">
    <citation type="journal article" date="2012" name="PLoS Genet.">
        <title>Comparative Genomics of Plant-Associated Pseudomonas spp.: Insights into Diversity and Inheritance of Traits Involved in Multitrophic Interactions.</title>
        <authorList>
            <person name="Loper J.E."/>
            <person name="Hassan K.A."/>
            <person name="Mavrodi D.V."/>
            <person name="Davis E.W.II."/>
            <person name="Lim C.K."/>
            <person name="Shaffer B.T."/>
            <person name="Elbourne L.D."/>
            <person name="Stockwell V.O."/>
            <person name="Hartney S.L."/>
            <person name="Breakwell K."/>
            <person name="Henkels M.D."/>
            <person name="Tetu S.G."/>
            <person name="Rangel L.I."/>
            <person name="Kidarsa T.A."/>
            <person name="Wilson N.L."/>
            <person name="van de Mortel J.E."/>
            <person name="Song C."/>
            <person name="Blumhagen R."/>
            <person name="Radune D."/>
            <person name="Hostetler J.B."/>
            <person name="Brinkac L.M."/>
            <person name="Durkin A.S."/>
            <person name="Kluepfel D.A."/>
            <person name="Wechter W.P."/>
            <person name="Anderson A.J."/>
            <person name="Kim Y.C."/>
            <person name="Pierson L.S.III."/>
            <person name="Pierson E.A."/>
            <person name="Lindow S.E."/>
            <person name="Kobayashi D.Y."/>
            <person name="Raaijmakers J.M."/>
            <person name="Weller D.M."/>
            <person name="Thomashow L.S."/>
            <person name="Allen A.E."/>
            <person name="Paulsen I.T."/>
        </authorList>
    </citation>
    <scope>NUCLEOTIDE SEQUENCE [LARGE SCALE GENOMIC DNA]</scope>
    <source>
        <strain evidence="2">Q2-87</strain>
    </source>
</reference>
<proteinExistence type="predicted"/>
<protein>
    <recommendedName>
        <fullName evidence="3">Lipoprotein</fullName>
    </recommendedName>
</protein>
<dbReference type="RefSeq" id="WP_003184472.1">
    <property type="nucleotide sequence ID" value="NZ_CM001558.1"/>
</dbReference>
<dbReference type="EMBL" id="AGBM01000001">
    <property type="protein sequence ID" value="EJL02988.1"/>
    <property type="molecule type" value="Genomic_DNA"/>
</dbReference>
<evidence type="ECO:0000256" key="1">
    <source>
        <dbReference type="SAM" id="SignalP"/>
    </source>
</evidence>
<dbReference type="PATRIC" id="fig|1038922.3.peg.1364"/>
<dbReference type="eggNOG" id="ENOG5032NIK">
    <property type="taxonomic scope" value="Bacteria"/>
</dbReference>
<name>J2F1Z8_PSEFQ</name>
<organism evidence="2">
    <name type="scientific">Pseudomonas fluorescens (strain Q2-87)</name>
    <dbReference type="NCBI Taxonomy" id="1038922"/>
    <lineage>
        <taxon>Bacteria</taxon>
        <taxon>Pseudomonadati</taxon>
        <taxon>Pseudomonadota</taxon>
        <taxon>Gammaproteobacteria</taxon>
        <taxon>Pseudomonadales</taxon>
        <taxon>Pseudomonadaceae</taxon>
        <taxon>Pseudomonas</taxon>
    </lineage>
</organism>
<sequence>MTINMKKSFTLALLLGPMAVATSQANTAITVEVVNNTSHALEMTNFLSELPTSPDFSLSNFDIAAKTSDELYFLHNRRYTYPAAGWQPTLRKIKPIELVLSYQMSDFNFGCQMQTRFEAPIGFGVLESSYRPNWKSRTAYTGNGEYTCRSLISQKMLEPPFNYTVSLIIE</sequence>
<evidence type="ECO:0000313" key="2">
    <source>
        <dbReference type="EMBL" id="EJL02988.1"/>
    </source>
</evidence>
<dbReference type="AlphaFoldDB" id="J2F1Z8"/>
<evidence type="ECO:0008006" key="3">
    <source>
        <dbReference type="Google" id="ProtNLM"/>
    </source>
</evidence>
<keyword evidence="1" id="KW-0732">Signal</keyword>